<sequence length="99" mass="11440">MEVYLKLTFDELRRLLDFLKATDGAESAWAAGILFERSAEAVRGEFQFVARLGLHFYPEFQQFRAASEPEAEREVAESKQIFGEAFEAELLDFARRQTE</sequence>
<organism evidence="1 2">
    <name type="scientific">Pegethrix bostrychoides GSE-TBD4-15B</name>
    <dbReference type="NCBI Taxonomy" id="2839662"/>
    <lineage>
        <taxon>Bacteria</taxon>
        <taxon>Bacillati</taxon>
        <taxon>Cyanobacteriota</taxon>
        <taxon>Cyanophyceae</taxon>
        <taxon>Oculatellales</taxon>
        <taxon>Oculatellaceae</taxon>
        <taxon>Pegethrix</taxon>
    </lineage>
</organism>
<accession>A0A951P998</accession>
<dbReference type="Proteomes" id="UP000707356">
    <property type="component" value="Unassembled WGS sequence"/>
</dbReference>
<reference evidence="1" key="2">
    <citation type="journal article" date="2022" name="Microbiol. Resour. Announc.">
        <title>Metagenome Sequencing to Explore Phylogenomics of Terrestrial Cyanobacteria.</title>
        <authorList>
            <person name="Ward R.D."/>
            <person name="Stajich J.E."/>
            <person name="Johansen J.R."/>
            <person name="Huntemann M."/>
            <person name="Clum A."/>
            <person name="Foster B."/>
            <person name="Foster B."/>
            <person name="Roux S."/>
            <person name="Palaniappan K."/>
            <person name="Varghese N."/>
            <person name="Mukherjee S."/>
            <person name="Reddy T.B.K."/>
            <person name="Daum C."/>
            <person name="Copeland A."/>
            <person name="Chen I.A."/>
            <person name="Ivanova N.N."/>
            <person name="Kyrpides N.C."/>
            <person name="Shapiro N."/>
            <person name="Eloe-Fadrosh E.A."/>
            <person name="Pietrasiak N."/>
        </authorList>
    </citation>
    <scope>NUCLEOTIDE SEQUENCE</scope>
    <source>
        <strain evidence="1">GSE-TBD4-15B</strain>
    </source>
</reference>
<proteinExistence type="predicted"/>
<evidence type="ECO:0000313" key="1">
    <source>
        <dbReference type="EMBL" id="MBW4465072.1"/>
    </source>
</evidence>
<evidence type="ECO:0000313" key="2">
    <source>
        <dbReference type="Proteomes" id="UP000707356"/>
    </source>
</evidence>
<name>A0A951P998_9CYAN</name>
<comment type="caution">
    <text evidence="1">The sequence shown here is derived from an EMBL/GenBank/DDBJ whole genome shotgun (WGS) entry which is preliminary data.</text>
</comment>
<gene>
    <name evidence="1" type="ORF">KME07_06485</name>
</gene>
<protein>
    <submittedName>
        <fullName evidence="1">Uncharacterized protein</fullName>
    </submittedName>
</protein>
<dbReference type="AlphaFoldDB" id="A0A951P998"/>
<reference evidence="1" key="1">
    <citation type="submission" date="2021-05" db="EMBL/GenBank/DDBJ databases">
        <authorList>
            <person name="Pietrasiak N."/>
            <person name="Ward R."/>
            <person name="Stajich J.E."/>
            <person name="Kurbessoian T."/>
        </authorList>
    </citation>
    <scope>NUCLEOTIDE SEQUENCE</scope>
    <source>
        <strain evidence="1">GSE-TBD4-15B</strain>
    </source>
</reference>
<dbReference type="EMBL" id="JAHHHV010000029">
    <property type="protein sequence ID" value="MBW4465072.1"/>
    <property type="molecule type" value="Genomic_DNA"/>
</dbReference>